<keyword evidence="4" id="KW-0862">Zinc</keyword>
<evidence type="ECO:0000313" key="6">
    <source>
        <dbReference type="Proteomes" id="UP001203512"/>
    </source>
</evidence>
<dbReference type="InterPro" id="IPR008567">
    <property type="entry name" value="BKACE"/>
</dbReference>
<dbReference type="EMBL" id="JALKHS010000010">
    <property type="protein sequence ID" value="MCK0532601.1"/>
    <property type="molecule type" value="Genomic_DNA"/>
</dbReference>
<evidence type="ECO:0000256" key="1">
    <source>
        <dbReference type="ARBA" id="ARBA00001947"/>
    </source>
</evidence>
<keyword evidence="3" id="KW-0479">Metal-binding</keyword>
<evidence type="ECO:0000256" key="2">
    <source>
        <dbReference type="ARBA" id="ARBA00022679"/>
    </source>
</evidence>
<keyword evidence="2" id="KW-0808">Transferase</keyword>
<dbReference type="PANTHER" id="PTHR37418">
    <property type="entry name" value="3-KETO-5-AMINOHEXANOATE CLEAVAGE ENZYME-RELATED"/>
    <property type="match status" value="1"/>
</dbReference>
<reference evidence="5 6" key="1">
    <citation type="submission" date="2022-04" db="EMBL/GenBank/DDBJ databases">
        <authorList>
            <person name="Huq M.A."/>
        </authorList>
    </citation>
    <scope>NUCLEOTIDE SEQUENCE [LARGE SCALE GENOMIC DNA]</scope>
    <source>
        <strain evidence="5 6">MAH-33</strain>
    </source>
</reference>
<dbReference type="Gene3D" id="3.20.20.70">
    <property type="entry name" value="Aldolase class I"/>
    <property type="match status" value="1"/>
</dbReference>
<gene>
    <name evidence="5" type="ORF">MU848_13505</name>
</gene>
<dbReference type="PANTHER" id="PTHR37418:SF2">
    <property type="entry name" value="3-KETO-5-AMINOHEXANOATE CLEAVAGE ENZYME"/>
    <property type="match status" value="1"/>
</dbReference>
<accession>A0ABT0DZP9</accession>
<evidence type="ECO:0000256" key="3">
    <source>
        <dbReference type="ARBA" id="ARBA00022723"/>
    </source>
</evidence>
<proteinExistence type="predicted"/>
<dbReference type="Proteomes" id="UP001203512">
    <property type="component" value="Unassembled WGS sequence"/>
</dbReference>
<dbReference type="InterPro" id="IPR013785">
    <property type="entry name" value="Aldolase_TIM"/>
</dbReference>
<name>A0ABT0DZP9_9SPHN</name>
<dbReference type="Pfam" id="PF05853">
    <property type="entry name" value="BKACE"/>
    <property type="match status" value="1"/>
</dbReference>
<protein>
    <submittedName>
        <fullName evidence="5">3-keto-5-aminohexanoate cleavage protein</fullName>
    </submittedName>
</protein>
<evidence type="ECO:0000313" key="5">
    <source>
        <dbReference type="EMBL" id="MCK0532601.1"/>
    </source>
</evidence>
<sequence>MAKIDWDRVGKGVARENERMIWRPYGAPVVLDLEHSSFHDAPISVPWNIPETLAVSVAITGAFFRRSQNPNQPYTPEEIRNSARECLEAGASTVHIHVRDDEGYNVLSLDRFEQVIAPLKKDYPDLSVDGCLVPALEGEWAEMKRVLATGLLDGAPINTTTTYIGDSLFSKPAPVMIEKVRLILENGGIPEIAVYTDADVANADRFLIKSGLIKGPAFWLILPALPGCSPMENPRQMIEGLMRTVTTIRDVDPDGVIMVCAAGRASMYVATLAAAMGLHIRVGMEDTYWLWPHRDDRIQSNVQTFELGAKLGEVLGRRVATRQEYTDMLRSCAQG</sequence>
<organism evidence="5 6">
    <name type="scientific">Sphingobium agri</name>
    <dbReference type="NCBI Taxonomy" id="2933566"/>
    <lineage>
        <taxon>Bacteria</taxon>
        <taxon>Pseudomonadati</taxon>
        <taxon>Pseudomonadota</taxon>
        <taxon>Alphaproteobacteria</taxon>
        <taxon>Sphingomonadales</taxon>
        <taxon>Sphingomonadaceae</taxon>
        <taxon>Sphingobium</taxon>
    </lineage>
</organism>
<evidence type="ECO:0000256" key="4">
    <source>
        <dbReference type="ARBA" id="ARBA00022833"/>
    </source>
</evidence>
<comment type="cofactor">
    <cofactor evidence="1">
        <name>Zn(2+)</name>
        <dbReference type="ChEBI" id="CHEBI:29105"/>
    </cofactor>
</comment>
<comment type="caution">
    <text evidence="5">The sequence shown here is derived from an EMBL/GenBank/DDBJ whole genome shotgun (WGS) entry which is preliminary data.</text>
</comment>
<keyword evidence="6" id="KW-1185">Reference proteome</keyword>
<dbReference type="RefSeq" id="WP_247233241.1">
    <property type="nucleotide sequence ID" value="NZ_JALKHS010000010.1"/>
</dbReference>